<evidence type="ECO:0000256" key="3">
    <source>
        <dbReference type="ARBA" id="ARBA00022723"/>
    </source>
</evidence>
<feature type="domain" description="Dihydroorotase catalytic" evidence="7">
    <location>
        <begin position="53"/>
        <end position="238"/>
    </location>
</feature>
<comment type="similarity">
    <text evidence="2 6">Belongs to the metallo-dependent hydrolases superfamily. DHOase family. Class I DHOase subfamily.</text>
</comment>
<dbReference type="Pfam" id="PF12890">
    <property type="entry name" value="DHOase"/>
    <property type="match status" value="1"/>
</dbReference>
<dbReference type="GO" id="GO:0044205">
    <property type="term" value="P:'de novo' UMP biosynthetic process"/>
    <property type="evidence" value="ECO:0007669"/>
    <property type="project" value="UniProtKB-UniRule"/>
</dbReference>
<dbReference type="PANTHER" id="PTHR43668">
    <property type="entry name" value="ALLANTOINASE"/>
    <property type="match status" value="1"/>
</dbReference>
<dbReference type="SUPFAM" id="SSF51338">
    <property type="entry name" value="Composite domain of metallo-dependent hydrolases"/>
    <property type="match status" value="1"/>
</dbReference>
<dbReference type="KEGG" id="dao:Desac_0010"/>
<evidence type="ECO:0000256" key="4">
    <source>
        <dbReference type="ARBA" id="ARBA00022801"/>
    </source>
</evidence>
<feature type="binding site" evidence="6">
    <location>
        <position position="96"/>
    </location>
    <ligand>
        <name>substrate</name>
    </ligand>
</feature>
<dbReference type="InterPro" id="IPR002195">
    <property type="entry name" value="Dihydroorotase_CS"/>
</dbReference>
<evidence type="ECO:0000313" key="8">
    <source>
        <dbReference type="EMBL" id="AEB07909.1"/>
    </source>
</evidence>
<dbReference type="InterPro" id="IPR011059">
    <property type="entry name" value="Metal-dep_hydrolase_composite"/>
</dbReference>
<proteinExistence type="inferred from homology"/>
<sequence>MGLLLRGGLVIDPAQALEAARDILIEDGRLMALVAPGSVAEAGHRVIEAADFVVCPGLIDMHTHLREPGQEYKETIATGGQAAAAGGFTAVACMPNTIPVNDSATVTRFILEKAAQAKGPRVYPVAAISQGSRGEVLAEYGELKAAGAVALSDDGRPVSNSQLMRRALEYAHTFDLPIISHSEDLALTGNGVMHEGIVSLQMGLRGIPAAAEETAIFRDVALARLTGARLHIAHVSTAGSVEIIRQAKAAGTQVTAETAPHYFSLTDEAVRGFNTNAKMSPPLRTAADVAAIKKGLADGTLDCIATDHAPHSSLEKEVEFDQAANGIIGLETALGLSLNLVWEGVLTLSQMVAKLSANPARILRVPGGTLQVGKPADITVIDLNHAWTVDVQQFKSKSRNCPFHGWQLTGKPVLTMVGGEIIYKLKE</sequence>
<dbReference type="Proteomes" id="UP000000483">
    <property type="component" value="Chromosome"/>
</dbReference>
<dbReference type="GO" id="GO:0008270">
    <property type="term" value="F:zinc ion binding"/>
    <property type="evidence" value="ECO:0007669"/>
    <property type="project" value="UniProtKB-UniRule"/>
</dbReference>
<comment type="cofactor">
    <cofactor evidence="6">
        <name>Zn(2+)</name>
        <dbReference type="ChEBI" id="CHEBI:29105"/>
    </cofactor>
    <text evidence="6">Binds 2 Zn(2+) ions per subunit.</text>
</comment>
<dbReference type="OrthoDB" id="9803027at2"/>
<feature type="binding site" evidence="6">
    <location>
        <position position="311"/>
    </location>
    <ligand>
        <name>substrate</name>
    </ligand>
</feature>
<reference evidence="8 9" key="1">
    <citation type="journal article" date="2011" name="Stand. Genomic Sci.">
        <title>Complete genome sequence of the acetate-degrading sulfate reducer Desulfobacca acetoxidans type strain (ASRB2).</title>
        <authorList>
            <person name="Goker M."/>
            <person name="Teshima H."/>
            <person name="Lapidus A."/>
            <person name="Nolan M."/>
            <person name="Lucas S."/>
            <person name="Hammon N."/>
            <person name="Deshpande S."/>
            <person name="Cheng J.F."/>
            <person name="Tapia R."/>
            <person name="Han C."/>
            <person name="Goodwin L."/>
            <person name="Pitluck S."/>
            <person name="Huntemann M."/>
            <person name="Liolios K."/>
            <person name="Ivanova N."/>
            <person name="Pagani I."/>
            <person name="Mavromatis K."/>
            <person name="Ovchinikova G."/>
            <person name="Pati A."/>
            <person name="Chen A."/>
            <person name="Palaniappan K."/>
            <person name="Land M."/>
            <person name="Hauser L."/>
            <person name="Brambilla E.M."/>
            <person name="Rohde M."/>
            <person name="Spring S."/>
            <person name="Detter J.C."/>
            <person name="Woyke T."/>
            <person name="Bristow J."/>
            <person name="Eisen J.A."/>
            <person name="Markowitz V."/>
            <person name="Hugenholtz P."/>
            <person name="Kyrpides N.C."/>
            <person name="Klenk H.P."/>
        </authorList>
    </citation>
    <scope>NUCLEOTIDE SEQUENCE [LARGE SCALE GENOMIC DNA]</scope>
    <source>
        <strain evidence="9">ATCC 700848 / DSM 11109 / ASRB2</strain>
    </source>
</reference>
<dbReference type="SUPFAM" id="SSF51556">
    <property type="entry name" value="Metallo-dependent hydrolases"/>
    <property type="match status" value="1"/>
</dbReference>
<dbReference type="PROSITE" id="PS00483">
    <property type="entry name" value="DIHYDROOROTASE_2"/>
    <property type="match status" value="1"/>
</dbReference>
<dbReference type="STRING" id="880072.Desac_0010"/>
<dbReference type="InterPro" id="IPR032466">
    <property type="entry name" value="Metal_Hydrolase"/>
</dbReference>
<feature type="binding site" evidence="6">
    <location>
        <position position="154"/>
    </location>
    <ligand>
        <name>Zn(2+)</name>
        <dbReference type="ChEBI" id="CHEBI:29105"/>
        <label>1</label>
    </ligand>
</feature>
<keyword evidence="9" id="KW-1185">Reference proteome</keyword>
<dbReference type="CDD" id="cd01317">
    <property type="entry name" value="DHOase_IIa"/>
    <property type="match status" value="1"/>
</dbReference>
<comment type="caution">
    <text evidence="6">Lacks conserved residue(s) required for the propagation of feature annotation.</text>
</comment>
<feature type="binding site" evidence="6">
    <location>
        <position position="181"/>
    </location>
    <ligand>
        <name>Zn(2+)</name>
        <dbReference type="ChEBI" id="CHEBI:29105"/>
        <label>2</label>
    </ligand>
</feature>
<comment type="function">
    <text evidence="1 6">Catalyzes the reversible cyclization of carbamoyl aspartate to dihydroorotate.</text>
</comment>
<dbReference type="EMBL" id="CP002629">
    <property type="protein sequence ID" value="AEB07909.1"/>
    <property type="molecule type" value="Genomic_DNA"/>
</dbReference>
<feature type="active site" evidence="6">
    <location>
        <position position="307"/>
    </location>
</feature>
<dbReference type="eggNOG" id="COG0044">
    <property type="taxonomic scope" value="Bacteria"/>
</dbReference>
<evidence type="ECO:0000256" key="5">
    <source>
        <dbReference type="ARBA" id="ARBA00022975"/>
    </source>
</evidence>
<name>F2NGK2_DESAR</name>
<dbReference type="UniPathway" id="UPA00070">
    <property type="reaction ID" value="UER00117"/>
</dbReference>
<evidence type="ECO:0000259" key="7">
    <source>
        <dbReference type="Pfam" id="PF12890"/>
    </source>
</evidence>
<keyword evidence="4 6" id="KW-0378">Hydrolase</keyword>
<dbReference type="RefSeq" id="WP_013705024.1">
    <property type="nucleotide sequence ID" value="NC_015388.1"/>
</dbReference>
<dbReference type="Gene3D" id="2.30.40.10">
    <property type="entry name" value="Urease, subunit C, domain 1"/>
    <property type="match status" value="1"/>
</dbReference>
<feature type="binding site" evidence="6">
    <location>
        <position position="307"/>
    </location>
    <ligand>
        <name>Zn(2+)</name>
        <dbReference type="ChEBI" id="CHEBI:29105"/>
        <label>1</label>
    </ligand>
</feature>
<dbReference type="AlphaFoldDB" id="F2NGK2"/>
<keyword evidence="3 6" id="KW-0479">Metal-binding</keyword>
<reference evidence="9" key="2">
    <citation type="submission" date="2011-03" db="EMBL/GenBank/DDBJ databases">
        <title>The complete genome of Desulfobacca acetoxidans DSM 11109.</title>
        <authorList>
            <consortium name="US DOE Joint Genome Institute (JGI-PGF)"/>
            <person name="Lucas S."/>
            <person name="Copeland A."/>
            <person name="Lapidus A."/>
            <person name="Bruce D."/>
            <person name="Goodwin L."/>
            <person name="Pitluck S."/>
            <person name="Peters L."/>
            <person name="Kyrpides N."/>
            <person name="Mavromatis K."/>
            <person name="Ivanova N."/>
            <person name="Ovchinnikova G."/>
            <person name="Teshima H."/>
            <person name="Detter J.C."/>
            <person name="Han C."/>
            <person name="Land M."/>
            <person name="Hauser L."/>
            <person name="Markowitz V."/>
            <person name="Cheng J.-F."/>
            <person name="Hugenholtz P."/>
            <person name="Woyke T."/>
            <person name="Wu D."/>
            <person name="Spring S."/>
            <person name="Schueler E."/>
            <person name="Brambilla E."/>
            <person name="Klenk H.-P."/>
            <person name="Eisen J.A."/>
        </authorList>
    </citation>
    <scope>NUCLEOTIDE SEQUENCE [LARGE SCALE GENOMIC DNA]</scope>
    <source>
        <strain evidence="9">ATCC 700848 / DSM 11109 / ASRB2</strain>
    </source>
</reference>
<keyword evidence="5 6" id="KW-0665">Pyrimidine biosynthesis</keyword>
<dbReference type="GO" id="GO:0004151">
    <property type="term" value="F:dihydroorotase activity"/>
    <property type="evidence" value="ECO:0007669"/>
    <property type="project" value="UniProtKB-UniRule"/>
</dbReference>
<feature type="binding site" evidence="6">
    <location>
        <position position="62"/>
    </location>
    <ligand>
        <name>Zn(2+)</name>
        <dbReference type="ChEBI" id="CHEBI:29105"/>
        <label>1</label>
    </ligand>
</feature>
<dbReference type="PANTHER" id="PTHR43668:SF2">
    <property type="entry name" value="ALLANTOINASE"/>
    <property type="match status" value="1"/>
</dbReference>
<keyword evidence="6" id="KW-0862">Zinc</keyword>
<feature type="binding site" evidence="6">
    <location>
        <begin position="64"/>
        <end position="66"/>
    </location>
    <ligand>
        <name>substrate</name>
    </ligand>
</feature>
<dbReference type="InterPro" id="IPR050138">
    <property type="entry name" value="DHOase/Allantoinase_Hydrolase"/>
</dbReference>
<dbReference type="InterPro" id="IPR004722">
    <property type="entry name" value="DHOase"/>
</dbReference>
<feature type="binding site" evidence="6">
    <location>
        <position position="234"/>
    </location>
    <ligand>
        <name>Zn(2+)</name>
        <dbReference type="ChEBI" id="CHEBI:29105"/>
        <label>2</label>
    </ligand>
</feature>
<evidence type="ECO:0000256" key="6">
    <source>
        <dbReference type="HAMAP-Rule" id="MF_00220"/>
    </source>
</evidence>
<dbReference type="NCBIfam" id="TIGR00857">
    <property type="entry name" value="pyrC_multi"/>
    <property type="match status" value="1"/>
</dbReference>
<dbReference type="Gene3D" id="3.20.20.140">
    <property type="entry name" value="Metal-dependent hydrolases"/>
    <property type="match status" value="1"/>
</dbReference>
<feature type="binding site" evidence="6">
    <location>
        <position position="154"/>
    </location>
    <ligand>
        <name>Zn(2+)</name>
        <dbReference type="ChEBI" id="CHEBI:29105"/>
        <label>2</label>
    </ligand>
</feature>
<evidence type="ECO:0000313" key="9">
    <source>
        <dbReference type="Proteomes" id="UP000000483"/>
    </source>
</evidence>
<accession>F2NGK2</accession>
<dbReference type="GO" id="GO:0004038">
    <property type="term" value="F:allantoinase activity"/>
    <property type="evidence" value="ECO:0007669"/>
    <property type="project" value="TreeGrafter"/>
</dbReference>
<dbReference type="HOGENOM" id="CLU_015572_1_0_7"/>
<evidence type="ECO:0000256" key="1">
    <source>
        <dbReference type="ARBA" id="ARBA00002368"/>
    </source>
</evidence>
<dbReference type="GO" id="GO:0006145">
    <property type="term" value="P:purine nucleobase catabolic process"/>
    <property type="evidence" value="ECO:0007669"/>
    <property type="project" value="TreeGrafter"/>
</dbReference>
<dbReference type="InterPro" id="IPR024403">
    <property type="entry name" value="DHOase_cat"/>
</dbReference>
<feature type="binding site" evidence="6">
    <location>
        <position position="64"/>
    </location>
    <ligand>
        <name>Zn(2+)</name>
        <dbReference type="ChEBI" id="CHEBI:29105"/>
        <label>1</label>
    </ligand>
</feature>
<organism evidence="8 9">
    <name type="scientific">Desulfobacca acetoxidans (strain ATCC 700848 / DSM 11109 / ASRB2)</name>
    <dbReference type="NCBI Taxonomy" id="880072"/>
    <lineage>
        <taxon>Bacteria</taxon>
        <taxon>Pseudomonadati</taxon>
        <taxon>Thermodesulfobacteriota</taxon>
        <taxon>Desulfobaccia</taxon>
        <taxon>Desulfobaccales</taxon>
        <taxon>Desulfobaccaceae</taxon>
        <taxon>Desulfobacca</taxon>
    </lineage>
</organism>
<dbReference type="HAMAP" id="MF_00220_B">
    <property type="entry name" value="PyrC_classI_B"/>
    <property type="match status" value="1"/>
</dbReference>
<comment type="pathway">
    <text evidence="6">Pyrimidine metabolism; UMP biosynthesis via de novo pathway; (S)-dihydroorotate from bicarbonate: step 3/3.</text>
</comment>
<dbReference type="GO" id="GO:0005737">
    <property type="term" value="C:cytoplasm"/>
    <property type="evidence" value="ECO:0007669"/>
    <property type="project" value="TreeGrafter"/>
</dbReference>
<evidence type="ECO:0000256" key="2">
    <source>
        <dbReference type="ARBA" id="ARBA00010286"/>
    </source>
</evidence>
<dbReference type="EC" id="3.5.2.3" evidence="6"/>
<protein>
    <recommendedName>
        <fullName evidence="6">Dihydroorotase</fullName>
        <shortName evidence="6">DHOase</shortName>
        <ecNumber evidence="6">3.5.2.3</ecNumber>
    </recommendedName>
</protein>
<gene>
    <name evidence="6" type="primary">pyrC</name>
    <name evidence="8" type="ordered locus">Desac_0010</name>
</gene>
<comment type="catalytic activity">
    <reaction evidence="6">
        <text>(S)-dihydroorotate + H2O = N-carbamoyl-L-aspartate + H(+)</text>
        <dbReference type="Rhea" id="RHEA:24296"/>
        <dbReference type="ChEBI" id="CHEBI:15377"/>
        <dbReference type="ChEBI" id="CHEBI:15378"/>
        <dbReference type="ChEBI" id="CHEBI:30864"/>
        <dbReference type="ChEBI" id="CHEBI:32814"/>
        <dbReference type="EC" id="3.5.2.3"/>
    </reaction>
</comment>